<dbReference type="AlphaFoldDB" id="M1DXR3"/>
<protein>
    <submittedName>
        <fullName evidence="1">Polyprotein protein</fullName>
    </submittedName>
</protein>
<reference evidence="2" key="1">
    <citation type="journal article" date="2011" name="Nature">
        <title>Genome sequence and analysis of the tuber crop potato.</title>
        <authorList>
            <consortium name="The Potato Genome Sequencing Consortium"/>
        </authorList>
    </citation>
    <scope>NUCLEOTIDE SEQUENCE [LARGE SCALE GENOMIC DNA]</scope>
    <source>
        <strain evidence="2">cv. DM1-3 516 R44</strain>
    </source>
</reference>
<evidence type="ECO:0000313" key="2">
    <source>
        <dbReference type="Proteomes" id="UP000011115"/>
    </source>
</evidence>
<name>M1DXR3_SOLTU</name>
<dbReference type="PANTHER" id="PTHR33180:SF31">
    <property type="entry name" value="POLYPROTEIN PROTEIN"/>
    <property type="match status" value="1"/>
</dbReference>
<accession>M1DXR3</accession>
<dbReference type="PANTHER" id="PTHR33180">
    <property type="entry name" value="PHOTOSYSTEM II CP43 REACTION CENTER PROTEIN"/>
    <property type="match status" value="1"/>
</dbReference>
<organism evidence="1 2">
    <name type="scientific">Solanum tuberosum</name>
    <name type="common">Potato</name>
    <dbReference type="NCBI Taxonomy" id="4113"/>
    <lineage>
        <taxon>Eukaryota</taxon>
        <taxon>Viridiplantae</taxon>
        <taxon>Streptophyta</taxon>
        <taxon>Embryophyta</taxon>
        <taxon>Tracheophyta</taxon>
        <taxon>Spermatophyta</taxon>
        <taxon>Magnoliopsida</taxon>
        <taxon>eudicotyledons</taxon>
        <taxon>Gunneridae</taxon>
        <taxon>Pentapetalae</taxon>
        <taxon>asterids</taxon>
        <taxon>lamiids</taxon>
        <taxon>Solanales</taxon>
        <taxon>Solanaceae</taxon>
        <taxon>Solanoideae</taxon>
        <taxon>Solaneae</taxon>
        <taxon>Solanum</taxon>
    </lineage>
</organism>
<sequence length="286" mass="31111">MARLKVVGRNKSPRKRVRGIVINKEAAASQVPPIKLPPKGEKGKGKAHVELTPTEVCLDNEGIYTTYLTHSEGQSMDSSSTSISELKDDQLLQARRAELHSKAMNDLSRIPVPPTPSPLAPSQTVVQVPPVQLCRRTPVPMVEKIDVEVTPTSSTDVQRIEAEYMWDEADRRRAAPVDTSPEVKAVVPGLIEQAIAAALAPIRAEMSKQQDLIDCHRLALAALIVRVEACEQDRVKILEAPSTDILASSEVPLATTTGDVARADDANVESEVETNEELLALRDEAI</sequence>
<dbReference type="PaxDb" id="4113-PGSC0003DMT400096120"/>
<keyword evidence="2" id="KW-1185">Reference proteome</keyword>
<dbReference type="Proteomes" id="UP000011115">
    <property type="component" value="Unassembled WGS sequence"/>
</dbReference>
<proteinExistence type="predicted"/>
<dbReference type="Gramene" id="PGSC0003DMT400096120">
    <property type="protein sequence ID" value="PGSC0003DMT400096120"/>
    <property type="gene ID" value="PGSC0003DMG400045691"/>
</dbReference>
<dbReference type="EnsemblPlants" id="PGSC0003DMT400096120">
    <property type="protein sequence ID" value="PGSC0003DMT400096120"/>
    <property type="gene ID" value="PGSC0003DMG400045691"/>
</dbReference>
<evidence type="ECO:0000313" key="1">
    <source>
        <dbReference type="EnsemblPlants" id="PGSC0003DMT400096120"/>
    </source>
</evidence>
<dbReference type="HOGENOM" id="CLU_974556_0_0_1"/>
<dbReference type="InParanoid" id="M1DXR3"/>
<reference evidence="1" key="2">
    <citation type="submission" date="2015-06" db="UniProtKB">
        <authorList>
            <consortium name="EnsemblPlants"/>
        </authorList>
    </citation>
    <scope>IDENTIFICATION</scope>
    <source>
        <strain evidence="1">DM1-3 516 R44</strain>
    </source>
</reference>